<keyword evidence="1" id="KW-0812">Transmembrane</keyword>
<evidence type="ECO:0000256" key="1">
    <source>
        <dbReference type="SAM" id="Phobius"/>
    </source>
</evidence>
<proteinExistence type="predicted"/>
<evidence type="ECO:0000313" key="3">
    <source>
        <dbReference type="Proteomes" id="UP000674938"/>
    </source>
</evidence>
<dbReference type="RefSeq" id="WP_209532677.1">
    <property type="nucleotide sequence ID" value="NZ_JAEEGA010000025.1"/>
</dbReference>
<dbReference type="AlphaFoldDB" id="A0A940SYC4"/>
<feature type="transmembrane region" description="Helical" evidence="1">
    <location>
        <begin position="52"/>
        <end position="71"/>
    </location>
</feature>
<keyword evidence="3" id="KW-1185">Reference proteome</keyword>
<accession>A0A940SYC4</accession>
<reference evidence="2" key="1">
    <citation type="submission" date="2020-12" db="EMBL/GenBank/DDBJ databases">
        <title>Vagococcus allomyrinae sp. nov. and Enterococcus lavae sp. nov., isolated from the larvae of Allomyrina dichotoma.</title>
        <authorList>
            <person name="Lee S.D."/>
        </authorList>
    </citation>
    <scope>NUCLEOTIDE SEQUENCE</scope>
    <source>
        <strain evidence="2">BWB3-3</strain>
    </source>
</reference>
<sequence>MVIPISLLSLLSVSLVWIGRMFKAGSLIYLIEGKAVTTASVGHERFAKVISRICYVFGVLCLLLIFKLLVINQHELAIVYSLSMLVTLPKALLLLYGAISLICFH</sequence>
<dbReference type="Proteomes" id="UP000674938">
    <property type="component" value="Unassembled WGS sequence"/>
</dbReference>
<comment type="caution">
    <text evidence="2">The sequence shown here is derived from an EMBL/GenBank/DDBJ whole genome shotgun (WGS) entry which is preliminary data.</text>
</comment>
<organism evidence="2 3">
    <name type="scientific">Vagococcus allomyrinae</name>
    <dbReference type="NCBI Taxonomy" id="2794353"/>
    <lineage>
        <taxon>Bacteria</taxon>
        <taxon>Bacillati</taxon>
        <taxon>Bacillota</taxon>
        <taxon>Bacilli</taxon>
        <taxon>Lactobacillales</taxon>
        <taxon>Enterococcaceae</taxon>
        <taxon>Vagococcus</taxon>
    </lineage>
</organism>
<evidence type="ECO:0008006" key="4">
    <source>
        <dbReference type="Google" id="ProtNLM"/>
    </source>
</evidence>
<feature type="transmembrane region" description="Helical" evidence="1">
    <location>
        <begin position="6"/>
        <end position="31"/>
    </location>
</feature>
<dbReference type="EMBL" id="JAEEGA010000025">
    <property type="protein sequence ID" value="MBP1044306.1"/>
    <property type="molecule type" value="Genomic_DNA"/>
</dbReference>
<keyword evidence="1" id="KW-0472">Membrane</keyword>
<keyword evidence="1" id="KW-1133">Transmembrane helix</keyword>
<feature type="transmembrane region" description="Helical" evidence="1">
    <location>
        <begin position="77"/>
        <end position="104"/>
    </location>
</feature>
<protein>
    <recommendedName>
        <fullName evidence="4">DUF3784 domain-containing protein</fullName>
    </recommendedName>
</protein>
<name>A0A940SYC4_9ENTE</name>
<gene>
    <name evidence="2" type="ORF">I6N95_25180</name>
</gene>
<evidence type="ECO:0000313" key="2">
    <source>
        <dbReference type="EMBL" id="MBP1044306.1"/>
    </source>
</evidence>